<feature type="transmembrane region" description="Helical" evidence="1">
    <location>
        <begin position="180"/>
        <end position="212"/>
    </location>
</feature>
<dbReference type="PROSITE" id="PS51832">
    <property type="entry name" value="HD_GYP"/>
    <property type="match status" value="1"/>
</dbReference>
<dbReference type="Gene3D" id="1.10.3210.10">
    <property type="entry name" value="Hypothetical protein af1432"/>
    <property type="match status" value="1"/>
</dbReference>
<protein>
    <submittedName>
        <fullName evidence="3">HD domain-containing protein</fullName>
    </submittedName>
</protein>
<organism evidence="3 4">
    <name type="scientific">Halanaerobium saccharolyticum</name>
    <dbReference type="NCBI Taxonomy" id="43595"/>
    <lineage>
        <taxon>Bacteria</taxon>
        <taxon>Bacillati</taxon>
        <taxon>Bacillota</taxon>
        <taxon>Clostridia</taxon>
        <taxon>Halanaerobiales</taxon>
        <taxon>Halanaerobiaceae</taxon>
        <taxon>Halanaerobium</taxon>
    </lineage>
</organism>
<dbReference type="SUPFAM" id="SSF109604">
    <property type="entry name" value="HD-domain/PDEase-like"/>
    <property type="match status" value="1"/>
</dbReference>
<accession>A0A4R7YYY5</accession>
<keyword evidence="1" id="KW-1133">Transmembrane helix</keyword>
<gene>
    <name evidence="3" type="ORF">C8C77_1121</name>
</gene>
<comment type="caution">
    <text evidence="3">The sequence shown here is derived from an EMBL/GenBank/DDBJ whole genome shotgun (WGS) entry which is preliminary data.</text>
</comment>
<evidence type="ECO:0000313" key="3">
    <source>
        <dbReference type="EMBL" id="TDW03467.1"/>
    </source>
</evidence>
<dbReference type="OrthoDB" id="9804747at2"/>
<dbReference type="Proteomes" id="UP000294697">
    <property type="component" value="Unassembled WGS sequence"/>
</dbReference>
<feature type="transmembrane region" description="Helical" evidence="1">
    <location>
        <begin position="7"/>
        <end position="25"/>
    </location>
</feature>
<dbReference type="PANTHER" id="PTHR43155">
    <property type="entry name" value="CYCLIC DI-GMP PHOSPHODIESTERASE PA4108-RELATED"/>
    <property type="match status" value="1"/>
</dbReference>
<dbReference type="EMBL" id="SODA01000012">
    <property type="protein sequence ID" value="TDW03467.1"/>
    <property type="molecule type" value="Genomic_DNA"/>
</dbReference>
<dbReference type="PANTHER" id="PTHR43155:SF2">
    <property type="entry name" value="CYCLIC DI-GMP PHOSPHODIESTERASE PA4108"/>
    <property type="match status" value="1"/>
</dbReference>
<reference evidence="3 4" key="1">
    <citation type="submission" date="2019-03" db="EMBL/GenBank/DDBJ databases">
        <title>Subsurface microbial communities from deep shales in Ohio and West Virginia, USA.</title>
        <authorList>
            <person name="Wrighton K."/>
        </authorList>
    </citation>
    <scope>NUCLEOTIDE SEQUENCE [LARGE SCALE GENOMIC DNA]</scope>
    <source>
        <strain evidence="3 4">MSL9.2</strain>
    </source>
</reference>
<feature type="domain" description="HD-GYP" evidence="2">
    <location>
        <begin position="222"/>
        <end position="417"/>
    </location>
</feature>
<dbReference type="SMART" id="SM00471">
    <property type="entry name" value="HDc"/>
    <property type="match status" value="1"/>
</dbReference>
<dbReference type="RefSeq" id="WP_111572212.1">
    <property type="nucleotide sequence ID" value="NZ_QLME01000010.1"/>
</dbReference>
<dbReference type="Pfam" id="PF13487">
    <property type="entry name" value="HD_5"/>
    <property type="match status" value="1"/>
</dbReference>
<feature type="transmembrane region" description="Helical" evidence="1">
    <location>
        <begin position="31"/>
        <end position="53"/>
    </location>
</feature>
<feature type="transmembrane region" description="Helical" evidence="1">
    <location>
        <begin position="65"/>
        <end position="89"/>
    </location>
</feature>
<sequence>MNKKLKLYLIFIHISFIILFLILFNNSAFDINLLNLSFLLITLVFISNFSMFFNSMTEITTSMNLPVLATAFFTLNPFWVGVIAAIGTIELKSQKLGFVWYKFLFNRAVFFISASVASIAFNISYPYIETNSFPFLSILFASLVYFILNNLFVFIVINLANNDVNKMSLISYFRELSKNLITSYFLGLILLASYIYFSKVLFVLIIILLFIIKDFFYSRLQQMNSYTQIIESFLKVIDSKDHYTEGHCERVAKYTYHLCNEMNLSRAKSEKVISIAKIHDIGKIYVDDHILSTSDNLSDEEYEEIKRHTKYGYQLLKDIDLINDELDIILYHHERWDGKGYPEGLEGEAIPVGARILTACDSLDVMITGRSYKPPMTKEEIIEEFKKCAGGQFDPEIAQKIIELIKDGYFDDKFKSEEKIKELELAFDY</sequence>
<keyword evidence="1" id="KW-0472">Membrane</keyword>
<name>A0A4R7YYY5_9FIRM</name>
<feature type="transmembrane region" description="Helical" evidence="1">
    <location>
        <begin position="109"/>
        <end position="128"/>
    </location>
</feature>
<keyword evidence="1" id="KW-0812">Transmembrane</keyword>
<feature type="transmembrane region" description="Helical" evidence="1">
    <location>
        <begin position="135"/>
        <end position="160"/>
    </location>
</feature>
<evidence type="ECO:0000256" key="1">
    <source>
        <dbReference type="SAM" id="Phobius"/>
    </source>
</evidence>
<dbReference type="CDD" id="cd00077">
    <property type="entry name" value="HDc"/>
    <property type="match status" value="1"/>
</dbReference>
<dbReference type="InterPro" id="IPR037522">
    <property type="entry name" value="HD_GYP_dom"/>
</dbReference>
<evidence type="ECO:0000313" key="4">
    <source>
        <dbReference type="Proteomes" id="UP000294697"/>
    </source>
</evidence>
<proteinExistence type="predicted"/>
<dbReference type="InterPro" id="IPR003607">
    <property type="entry name" value="HD/PDEase_dom"/>
</dbReference>
<evidence type="ECO:0000259" key="2">
    <source>
        <dbReference type="PROSITE" id="PS51832"/>
    </source>
</evidence>
<dbReference type="AlphaFoldDB" id="A0A4R7YYY5"/>